<dbReference type="Proteomes" id="UP001652740">
    <property type="component" value="Unplaced"/>
</dbReference>
<protein>
    <submittedName>
        <fullName evidence="8">Serpin B10</fullName>
    </submittedName>
</protein>
<dbReference type="InParanoid" id="A0A6J1X5S9"/>
<dbReference type="InterPro" id="IPR042185">
    <property type="entry name" value="Serpin_sf_2"/>
</dbReference>
<dbReference type="InterPro" id="IPR000215">
    <property type="entry name" value="Serpin_fam"/>
</dbReference>
<dbReference type="PANTHER" id="PTHR11461">
    <property type="entry name" value="SERINE PROTEASE INHIBITOR, SERPIN"/>
    <property type="match status" value="1"/>
</dbReference>
<evidence type="ECO:0000256" key="4">
    <source>
        <dbReference type="SAM" id="MobiDB-lite"/>
    </source>
</evidence>
<dbReference type="AlphaFoldDB" id="A0A6J1X5S9"/>
<keyword evidence="5" id="KW-0732">Signal</keyword>
<evidence type="ECO:0000256" key="1">
    <source>
        <dbReference type="ARBA" id="ARBA00022690"/>
    </source>
</evidence>
<accession>A0A6J1X5S9</accession>
<dbReference type="Pfam" id="PF00079">
    <property type="entry name" value="Serpin"/>
    <property type="match status" value="2"/>
</dbReference>
<dbReference type="GeneID" id="113520444"/>
<dbReference type="InterPro" id="IPR023796">
    <property type="entry name" value="Serpin_dom"/>
</dbReference>
<dbReference type="SUPFAM" id="SSF56574">
    <property type="entry name" value="Serpins"/>
    <property type="match status" value="1"/>
</dbReference>
<evidence type="ECO:0000259" key="6">
    <source>
        <dbReference type="SMART" id="SM00093"/>
    </source>
</evidence>
<proteinExistence type="inferred from homology"/>
<reference evidence="8" key="1">
    <citation type="submission" date="2025-08" db="UniProtKB">
        <authorList>
            <consortium name="RefSeq"/>
        </authorList>
    </citation>
    <scope>IDENTIFICATION</scope>
    <source>
        <tissue evidence="8">Whole larvae</tissue>
    </source>
</reference>
<keyword evidence="2" id="KW-0722">Serine protease inhibitor</keyword>
<dbReference type="InterPro" id="IPR042178">
    <property type="entry name" value="Serpin_sf_1"/>
</dbReference>
<dbReference type="InterPro" id="IPR036186">
    <property type="entry name" value="Serpin_sf"/>
</dbReference>
<evidence type="ECO:0000313" key="8">
    <source>
        <dbReference type="RefSeq" id="XP_026761579.2"/>
    </source>
</evidence>
<comment type="similarity">
    <text evidence="3">Belongs to the serpin family.</text>
</comment>
<evidence type="ECO:0000256" key="3">
    <source>
        <dbReference type="RuleBase" id="RU000411"/>
    </source>
</evidence>
<dbReference type="Gene3D" id="3.30.497.10">
    <property type="entry name" value="Antithrombin, subunit I, domain 2"/>
    <property type="match status" value="2"/>
</dbReference>
<feature type="signal peptide" evidence="5">
    <location>
        <begin position="1"/>
        <end position="17"/>
    </location>
</feature>
<evidence type="ECO:0000313" key="7">
    <source>
        <dbReference type="Proteomes" id="UP001652740"/>
    </source>
</evidence>
<keyword evidence="7" id="KW-1185">Reference proteome</keyword>
<dbReference type="KEGG" id="gmw:113520444"/>
<feature type="domain" description="Serpin" evidence="6">
    <location>
        <begin position="43"/>
        <end position="502"/>
    </location>
</feature>
<sequence length="510" mass="57921">MRQYLCVLFLCVGFSNARWLRSSRSVQPKESSFVGEATNELSTALFQSYIDDDKDIAFSPLGYAAILAILAEGAKGDTRQQLVSALHLPQDEQLTRKAFYYIMNRLKNTNEYKYNKPELKNYFYVFKNYTINEEYKKILEDYYLTEVRSVERYGEADHSCKDENCLSETKPSEKEDNSELMPKETDEKLISFAIDDKPEKVDVTTTEYKPAKNIKEKIKLVKTYPKKQDAEDDEETMVAVEARNHARSIQILDDKMDITSSMSANYVAKKVSPSSSETKSLMLIFNGLYFRGSWKQPFDVVEPGVFYKSNTEKKQVPMMKGRGVYRTASLPGLDSEAIQLPYDGGRYALMLVVPRSRDGLTRLIADLPSSPISEIEDSLREEELQVSLPTFFVETTTKPIAALAKFGVSSIFSRTHAELTGVSEMEGLFVQELVQYVAIRVENNDASVSELSASNPVGESLKNLPLSQLKPVRHFNVEHPFIFFIMDYLDNLIVASGKIVDPQQHKPIEI</sequence>
<name>A0A6J1X5S9_GALME</name>
<evidence type="ECO:0000256" key="5">
    <source>
        <dbReference type="SAM" id="SignalP"/>
    </source>
</evidence>
<keyword evidence="1" id="KW-0646">Protease inhibitor</keyword>
<evidence type="ECO:0000256" key="2">
    <source>
        <dbReference type="ARBA" id="ARBA00022900"/>
    </source>
</evidence>
<dbReference type="Gene3D" id="2.30.39.10">
    <property type="entry name" value="Alpha-1-antitrypsin, domain 1"/>
    <property type="match status" value="1"/>
</dbReference>
<dbReference type="GO" id="GO:0004867">
    <property type="term" value="F:serine-type endopeptidase inhibitor activity"/>
    <property type="evidence" value="ECO:0007669"/>
    <property type="project" value="UniProtKB-KW"/>
</dbReference>
<dbReference type="SMART" id="SM00093">
    <property type="entry name" value="SERPIN"/>
    <property type="match status" value="1"/>
</dbReference>
<dbReference type="CDD" id="cd00172">
    <property type="entry name" value="serpin"/>
    <property type="match status" value="1"/>
</dbReference>
<organism evidence="7 8">
    <name type="scientific">Galleria mellonella</name>
    <name type="common">Greater wax moth</name>
    <dbReference type="NCBI Taxonomy" id="7137"/>
    <lineage>
        <taxon>Eukaryota</taxon>
        <taxon>Metazoa</taxon>
        <taxon>Ecdysozoa</taxon>
        <taxon>Arthropoda</taxon>
        <taxon>Hexapoda</taxon>
        <taxon>Insecta</taxon>
        <taxon>Pterygota</taxon>
        <taxon>Neoptera</taxon>
        <taxon>Endopterygota</taxon>
        <taxon>Lepidoptera</taxon>
        <taxon>Glossata</taxon>
        <taxon>Ditrysia</taxon>
        <taxon>Pyraloidea</taxon>
        <taxon>Pyralidae</taxon>
        <taxon>Galleriinae</taxon>
        <taxon>Galleria</taxon>
    </lineage>
</organism>
<dbReference type="RefSeq" id="XP_026761579.2">
    <property type="nucleotide sequence ID" value="XM_026905778.2"/>
</dbReference>
<feature type="region of interest" description="Disordered" evidence="4">
    <location>
        <begin position="158"/>
        <end position="182"/>
    </location>
</feature>
<dbReference type="GO" id="GO:0005615">
    <property type="term" value="C:extracellular space"/>
    <property type="evidence" value="ECO:0007669"/>
    <property type="project" value="InterPro"/>
</dbReference>
<gene>
    <name evidence="8" type="primary">LOC113520444</name>
</gene>
<feature type="chain" id="PRO_5045899840" evidence="5">
    <location>
        <begin position="18"/>
        <end position="510"/>
    </location>
</feature>
<dbReference type="FunCoup" id="A0A6J1X5S9">
    <property type="interactions" value="26"/>
</dbReference>
<dbReference type="PANTHER" id="PTHR11461:SF292">
    <property type="entry name" value="SERPIN 100A"/>
    <property type="match status" value="1"/>
</dbReference>